<protein>
    <recommendedName>
        <fullName evidence="4">Clp R domain-containing protein</fullName>
    </recommendedName>
</protein>
<accession>A0A345HRW4</accession>
<dbReference type="RefSeq" id="WP_114660767.1">
    <property type="nucleotide sequence ID" value="NZ_CP031194.1"/>
</dbReference>
<feature type="compositionally biased region" description="Low complexity" evidence="1">
    <location>
        <begin position="1"/>
        <end position="19"/>
    </location>
</feature>
<name>A0A345HRW4_9ACTN</name>
<dbReference type="KEGG" id="spad:DVK44_19270"/>
<feature type="region of interest" description="Disordered" evidence="1">
    <location>
        <begin position="1"/>
        <end position="20"/>
    </location>
</feature>
<evidence type="ECO:0000256" key="1">
    <source>
        <dbReference type="SAM" id="MobiDB-lite"/>
    </source>
</evidence>
<dbReference type="InterPro" id="IPR036628">
    <property type="entry name" value="Clp_N_dom_sf"/>
</dbReference>
<reference evidence="3" key="1">
    <citation type="submission" date="2018-07" db="EMBL/GenBank/DDBJ databases">
        <authorList>
            <person name="Zhao J."/>
        </authorList>
    </citation>
    <scope>NUCLEOTIDE SEQUENCE [LARGE SCALE GENOMIC DNA]</scope>
    <source>
        <strain evidence="3">GSSD-12</strain>
    </source>
</reference>
<proteinExistence type="predicted"/>
<gene>
    <name evidence="2" type="ORF">DVK44_19270</name>
</gene>
<dbReference type="Proteomes" id="UP000253868">
    <property type="component" value="Chromosome"/>
</dbReference>
<dbReference type="AlphaFoldDB" id="A0A345HRW4"/>
<dbReference type="OrthoDB" id="4016171at2"/>
<dbReference type="Gene3D" id="1.10.1780.10">
    <property type="entry name" value="Clp, N-terminal domain"/>
    <property type="match status" value="2"/>
</dbReference>
<dbReference type="SUPFAM" id="SSF81923">
    <property type="entry name" value="Double Clp-N motif"/>
    <property type="match status" value="1"/>
</dbReference>
<evidence type="ECO:0000313" key="2">
    <source>
        <dbReference type="EMBL" id="AXG79438.1"/>
    </source>
</evidence>
<evidence type="ECO:0008006" key="4">
    <source>
        <dbReference type="Google" id="ProtNLM"/>
    </source>
</evidence>
<keyword evidence="3" id="KW-1185">Reference proteome</keyword>
<organism evidence="2 3">
    <name type="scientific">Streptomyces paludis</name>
    <dbReference type="NCBI Taxonomy" id="2282738"/>
    <lineage>
        <taxon>Bacteria</taxon>
        <taxon>Bacillati</taxon>
        <taxon>Actinomycetota</taxon>
        <taxon>Actinomycetes</taxon>
        <taxon>Kitasatosporales</taxon>
        <taxon>Streptomycetaceae</taxon>
        <taxon>Streptomyces</taxon>
    </lineage>
</organism>
<feature type="region of interest" description="Disordered" evidence="1">
    <location>
        <begin position="90"/>
        <end position="112"/>
    </location>
</feature>
<dbReference type="EMBL" id="CP031194">
    <property type="protein sequence ID" value="AXG79438.1"/>
    <property type="molecule type" value="Genomic_DNA"/>
</dbReference>
<sequence length="420" mass="44520">MTQQPSQSPQSPQSPQVPQTTEFASDALALLSRLVHRAFKKGVEKVGTEHLLYILLDDNEKPGAALVPGLQASTSVGGQLLARMGGNSWVRTDEDEDEVKGGGEGQQDPADDRVEADAVWREALWFSVKQSRPGPAREAARPVPTGALRATLRGALRQARREGSYTVHERHIARALLEQPLSRAVEQMVLCRVDLAASAARLDAQAEAVRGGATPWMAEREAEAGSVKLLRQSGLLGERGSWLMRGMASWMTRSTGDGSLILMVLRNEAIRQAERYGRDTAGPAELLLAVLSLDRSLTLAGKALQAELAGVNSVAGELRSCGVRHAALVRAATALVPATGHGVPSTPAGEVELSAEAEQLVARVRLLAAERGAVTVGTAHVLAVLLDADGEQVGRLLQESGADADALAALRTRLDDRLGA</sequence>
<evidence type="ECO:0000313" key="3">
    <source>
        <dbReference type="Proteomes" id="UP000253868"/>
    </source>
</evidence>